<gene>
    <name evidence="2" type="ORF">TM448A00336_0037</name>
</gene>
<sequence length="159" mass="16547">MGIDKKQRNADSELQTFVRGKRGRLRFGVIAYVLAVAILCVVGVAWAIGPWQESAAQAQGGAKIDDDYAAGSVALNAAEADFTLPRAGDPYLVCSYGNDAYILCGTAPVAATTAAGGYSIRVPSGGCIGPIRLTGPVCSHIAGTTTGHIVFHWINPVLR</sequence>
<dbReference type="EMBL" id="MT144004">
    <property type="protein sequence ID" value="QJA46188.1"/>
    <property type="molecule type" value="Genomic_DNA"/>
</dbReference>
<evidence type="ECO:0000313" key="2">
    <source>
        <dbReference type="EMBL" id="QJA46188.1"/>
    </source>
</evidence>
<name>A0A6H1ZF78_9ZZZZ</name>
<accession>A0A6H1ZF78</accession>
<proteinExistence type="predicted"/>
<protein>
    <submittedName>
        <fullName evidence="2">Uncharacterized protein</fullName>
    </submittedName>
</protein>
<reference evidence="2" key="1">
    <citation type="submission" date="2020-03" db="EMBL/GenBank/DDBJ databases">
        <title>The deep terrestrial virosphere.</title>
        <authorList>
            <person name="Holmfeldt K."/>
            <person name="Nilsson E."/>
            <person name="Simone D."/>
            <person name="Lopez-Fernandez M."/>
            <person name="Wu X."/>
            <person name="de Brujin I."/>
            <person name="Lundin D."/>
            <person name="Andersson A."/>
            <person name="Bertilsson S."/>
            <person name="Dopson M."/>
        </authorList>
    </citation>
    <scope>NUCLEOTIDE SEQUENCE</scope>
    <source>
        <strain evidence="2">TM448A00336</strain>
    </source>
</reference>
<keyword evidence="1" id="KW-0812">Transmembrane</keyword>
<dbReference type="AlphaFoldDB" id="A0A6H1ZF78"/>
<keyword evidence="1" id="KW-0472">Membrane</keyword>
<organism evidence="2">
    <name type="scientific">viral metagenome</name>
    <dbReference type="NCBI Taxonomy" id="1070528"/>
    <lineage>
        <taxon>unclassified sequences</taxon>
        <taxon>metagenomes</taxon>
        <taxon>organismal metagenomes</taxon>
    </lineage>
</organism>
<feature type="transmembrane region" description="Helical" evidence="1">
    <location>
        <begin position="29"/>
        <end position="49"/>
    </location>
</feature>
<evidence type="ECO:0000256" key="1">
    <source>
        <dbReference type="SAM" id="Phobius"/>
    </source>
</evidence>
<keyword evidence="1" id="KW-1133">Transmembrane helix</keyword>